<gene>
    <name evidence="3" type="ORF">SAMN03080599_00259</name>
</gene>
<keyword evidence="2" id="KW-0560">Oxidoreductase</keyword>
<dbReference type="GO" id="GO:0050485">
    <property type="term" value="F:oxidoreductase activity, acting on X-H and Y-H to form an X-Y bond, with a disulfide as acceptor"/>
    <property type="evidence" value="ECO:0007669"/>
    <property type="project" value="InterPro"/>
</dbReference>
<dbReference type="EMBL" id="FMWL01000001">
    <property type="protein sequence ID" value="SCZ76476.1"/>
    <property type="molecule type" value="Genomic_DNA"/>
</dbReference>
<accession>A0A1G5RR44</accession>
<dbReference type="NCBIfam" id="TIGR01918">
    <property type="entry name" value="various_sel_PB"/>
    <property type="match status" value="1"/>
</dbReference>
<dbReference type="Proteomes" id="UP000199208">
    <property type="component" value="Unassembled WGS sequence"/>
</dbReference>
<organism evidence="3 4">
    <name type="scientific">Acidaminobacter hydrogenoformans DSM 2784</name>
    <dbReference type="NCBI Taxonomy" id="1120920"/>
    <lineage>
        <taxon>Bacteria</taxon>
        <taxon>Bacillati</taxon>
        <taxon>Bacillota</taxon>
        <taxon>Clostridia</taxon>
        <taxon>Peptostreptococcales</taxon>
        <taxon>Acidaminobacteraceae</taxon>
        <taxon>Acidaminobacter</taxon>
    </lineage>
</organism>
<keyword evidence="1" id="KW-0712">Selenocysteine</keyword>
<dbReference type="InterPro" id="IPR010187">
    <property type="entry name" value="Various_sel_PB"/>
</dbReference>
<dbReference type="Pfam" id="PF07355">
    <property type="entry name" value="GRDB"/>
    <property type="match status" value="1"/>
</dbReference>
<dbReference type="STRING" id="1120920.SAMN03080599_00259"/>
<evidence type="ECO:0000313" key="3">
    <source>
        <dbReference type="EMBL" id="SCZ76476.1"/>
    </source>
</evidence>
<evidence type="ECO:0000256" key="1">
    <source>
        <dbReference type="ARBA" id="ARBA00022933"/>
    </source>
</evidence>
<sequence>MSSPFKVLYYVNQFFGQVGGEEKAGIEPFYKEEKIGPAGGFEGLLEGEGTVVGTLVCGDNYFNEHNAEAFAFIMDTIKKVQPDLVVTGPAFNAGRYGMACGEIAAKVTEELGIPTLTGMYIENPGLDTCLSKVIVVSTPDSAAGMRTALPTMAKIARKLVKGEELDAPEVEGYIPQGRRLTVFSDKRGSKRAVEMLLARLNDQPFETELPMPQFDRVDPALAIKDLSKATIALVTSGGIVPNGNPDRIQSASAQKWGKYDISTASALVGDYYTIHGGYDPVYANEIPDRVAPLDVLKTLEKEGAIGKVYDYFYTTTGTGTSVGNALTFGKEIGAELKAAGVDGVILTST</sequence>
<protein>
    <submittedName>
        <fullName evidence="3">Glycine reductase</fullName>
    </submittedName>
</protein>
<evidence type="ECO:0000256" key="2">
    <source>
        <dbReference type="ARBA" id="ARBA00023002"/>
    </source>
</evidence>
<keyword evidence="4" id="KW-1185">Reference proteome</keyword>
<dbReference type="AlphaFoldDB" id="A0A1G5RR44"/>
<reference evidence="3 4" key="1">
    <citation type="submission" date="2016-10" db="EMBL/GenBank/DDBJ databases">
        <authorList>
            <person name="de Groot N.N."/>
        </authorList>
    </citation>
    <scope>NUCLEOTIDE SEQUENCE [LARGE SCALE GENOMIC DNA]</scope>
    <source>
        <strain evidence="3 4">DSM 2784</strain>
    </source>
</reference>
<name>A0A1G5RR44_9FIRM</name>
<proteinExistence type="predicted"/>
<evidence type="ECO:0000313" key="4">
    <source>
        <dbReference type="Proteomes" id="UP000199208"/>
    </source>
</evidence>